<evidence type="ECO:0000256" key="1">
    <source>
        <dbReference type="ARBA" id="ARBA00007637"/>
    </source>
</evidence>
<keyword evidence="5" id="KW-1185">Reference proteome</keyword>
<dbReference type="Proteomes" id="UP001515480">
    <property type="component" value="Unassembled WGS sequence"/>
</dbReference>
<gene>
    <name evidence="4" type="ORF">AB1Y20_012507</name>
</gene>
<evidence type="ECO:0000313" key="5">
    <source>
        <dbReference type="Proteomes" id="UP001515480"/>
    </source>
</evidence>
<evidence type="ECO:0000256" key="3">
    <source>
        <dbReference type="SAM" id="MobiDB-lite"/>
    </source>
</evidence>
<evidence type="ECO:0000313" key="4">
    <source>
        <dbReference type="EMBL" id="KAL1499822.1"/>
    </source>
</evidence>
<feature type="compositionally biased region" description="Basic and acidic residues" evidence="3">
    <location>
        <begin position="374"/>
        <end position="389"/>
    </location>
</feature>
<dbReference type="EMBL" id="JBGBPQ010000024">
    <property type="protein sequence ID" value="KAL1499822.1"/>
    <property type="molecule type" value="Genomic_DNA"/>
</dbReference>
<accession>A0AB34IJM2</accession>
<name>A0AB34IJM2_PRYPA</name>
<dbReference type="AlphaFoldDB" id="A0AB34IJM2"/>
<feature type="region of interest" description="Disordered" evidence="3">
    <location>
        <begin position="330"/>
        <end position="400"/>
    </location>
</feature>
<dbReference type="Gene3D" id="3.40.50.720">
    <property type="entry name" value="NAD(P)-binding Rossmann-like Domain"/>
    <property type="match status" value="1"/>
</dbReference>
<feature type="region of interest" description="Disordered" evidence="3">
    <location>
        <begin position="295"/>
        <end position="317"/>
    </location>
</feature>
<dbReference type="InterPro" id="IPR036291">
    <property type="entry name" value="NAD(P)-bd_dom_sf"/>
</dbReference>
<evidence type="ECO:0008006" key="6">
    <source>
        <dbReference type="Google" id="ProtNLM"/>
    </source>
</evidence>
<dbReference type="SUPFAM" id="SSF51735">
    <property type="entry name" value="NAD(P)-binding Rossmann-fold domains"/>
    <property type="match status" value="1"/>
</dbReference>
<organism evidence="4 5">
    <name type="scientific">Prymnesium parvum</name>
    <name type="common">Toxic golden alga</name>
    <dbReference type="NCBI Taxonomy" id="97485"/>
    <lineage>
        <taxon>Eukaryota</taxon>
        <taxon>Haptista</taxon>
        <taxon>Haptophyta</taxon>
        <taxon>Prymnesiophyceae</taxon>
        <taxon>Prymnesiales</taxon>
        <taxon>Prymnesiaceae</taxon>
        <taxon>Prymnesium</taxon>
    </lineage>
</organism>
<sequence>MLGGRLASPSTLLLFGAGYVGERVARLAVDQGFRVIATTSRDDRVQRLSSIGVTVLRFSGHATLKSHTAEELLPSVTHVLSTVPPSQGCDPVLEHCSSAFAAMPQLSWLGLLSDAAVYGEQAAEWVDETCDPRPASPAAALRVLIEQEWAALGAPLHVFRLASVYGPARGAHAVLRRGEAVAIEKEGFCESRVHVDDVARVLLASMAAPAPGVLNLVDDEPSPPADALRLAAQLLSLPPPPCVQYDEVEAQMSASARRYWGTRWKLRSRARERLGLELAYPSYREGLAAVLQEERAMQTDEGGGAPAGTPSKEEVEDLEALQRAFEKSFGITASDAPREASVQKEASPIDSKPRKASPIESKPRKDSPIAPAKEAPREEETAIASDEKQATTGESETIEQRLASKLAREVQADKKEVLAAWTVWSSGGKPWLKRSTETFQSSAISAEVAGKVFKEWDDSVYSCSPYILVDGSDLSIALRLADGEEAFARHVDGARRIEKKLSFYIKKKAK</sequence>
<proteinExistence type="inferred from homology"/>
<keyword evidence="2" id="KW-0520">NAD</keyword>
<comment type="similarity">
    <text evidence="1">Belongs to the NAD(P)-dependent epimerase/dehydratase family.</text>
</comment>
<reference evidence="4 5" key="1">
    <citation type="journal article" date="2024" name="Science">
        <title>Giant polyketide synthase enzymes in the biosynthesis of giant marine polyether toxins.</title>
        <authorList>
            <person name="Fallon T.R."/>
            <person name="Shende V.V."/>
            <person name="Wierzbicki I.H."/>
            <person name="Pendleton A.L."/>
            <person name="Watervoot N.F."/>
            <person name="Auber R.P."/>
            <person name="Gonzalez D.J."/>
            <person name="Wisecaver J.H."/>
            <person name="Moore B.S."/>
        </authorList>
    </citation>
    <scope>NUCLEOTIDE SEQUENCE [LARGE SCALE GENOMIC DNA]</scope>
    <source>
        <strain evidence="4 5">12B1</strain>
    </source>
</reference>
<protein>
    <recommendedName>
        <fullName evidence="6">NAD(P)-binding domain-containing protein</fullName>
    </recommendedName>
</protein>
<comment type="caution">
    <text evidence="4">The sequence shown here is derived from an EMBL/GenBank/DDBJ whole genome shotgun (WGS) entry which is preliminary data.</text>
</comment>
<dbReference type="PANTHER" id="PTHR43574">
    <property type="entry name" value="EPIMERASE-RELATED"/>
    <property type="match status" value="1"/>
</dbReference>
<evidence type="ECO:0000256" key="2">
    <source>
        <dbReference type="ARBA" id="ARBA00023027"/>
    </source>
</evidence>